<keyword evidence="3" id="KW-1185">Reference proteome</keyword>
<accession>A0ABR3KCJ7</accession>
<evidence type="ECO:0000313" key="3">
    <source>
        <dbReference type="Proteomes" id="UP001558632"/>
    </source>
</evidence>
<dbReference type="InterPro" id="IPR012337">
    <property type="entry name" value="RNaseH-like_sf"/>
</dbReference>
<dbReference type="EMBL" id="JBEUSY010000390">
    <property type="protein sequence ID" value="KAL1235087.1"/>
    <property type="molecule type" value="Genomic_DNA"/>
</dbReference>
<feature type="domain" description="Piwi" evidence="1">
    <location>
        <begin position="1"/>
        <end position="138"/>
    </location>
</feature>
<gene>
    <name evidence="2" type="ORF">TSPI_01671</name>
</gene>
<comment type="caution">
    <text evidence="2">The sequence shown here is derived from an EMBL/GenBank/DDBJ whole genome shotgun (WGS) entry which is preliminary data.</text>
</comment>
<proteinExistence type="predicted"/>
<dbReference type="Proteomes" id="UP001558632">
    <property type="component" value="Unassembled WGS sequence"/>
</dbReference>
<dbReference type="InterPro" id="IPR036397">
    <property type="entry name" value="RNaseH_sf"/>
</dbReference>
<dbReference type="SMART" id="SM00950">
    <property type="entry name" value="Piwi"/>
    <property type="match status" value="1"/>
</dbReference>
<dbReference type="Gene3D" id="3.30.420.10">
    <property type="entry name" value="Ribonuclease H-like superfamily/Ribonuclease H"/>
    <property type="match status" value="2"/>
</dbReference>
<protein>
    <recommendedName>
        <fullName evidence="1">Piwi domain-containing protein</fullName>
    </recommendedName>
</protein>
<evidence type="ECO:0000259" key="1">
    <source>
        <dbReference type="PROSITE" id="PS50822"/>
    </source>
</evidence>
<dbReference type="PANTHER" id="PTHR22891">
    <property type="entry name" value="EUKARYOTIC TRANSLATION INITIATION FACTOR 2C"/>
    <property type="match status" value="1"/>
</dbReference>
<name>A0ABR3KCJ7_TRISP</name>
<dbReference type="SUPFAM" id="SSF53098">
    <property type="entry name" value="Ribonuclease H-like"/>
    <property type="match status" value="1"/>
</dbReference>
<dbReference type="Pfam" id="PF02171">
    <property type="entry name" value="Piwi"/>
    <property type="match status" value="1"/>
</dbReference>
<evidence type="ECO:0000313" key="2">
    <source>
        <dbReference type="EMBL" id="KAL1235087.1"/>
    </source>
</evidence>
<reference evidence="2 3" key="1">
    <citation type="submission" date="2024-07" db="EMBL/GenBank/DDBJ databases">
        <title>Enhanced genomic and transcriptomic resources for Trichinella pseudospiralis and T. spiralis underpin the discovery of pronounced molecular differences between stages and species.</title>
        <authorList>
            <person name="Pasi K.K."/>
            <person name="La Rosa G."/>
            <person name="Gomez-Morales M.A."/>
            <person name="Tosini F."/>
            <person name="Sumanam S."/>
            <person name="Young N.D."/>
            <person name="Chang B.C."/>
            <person name="Robin G.B."/>
        </authorList>
    </citation>
    <scope>NUCLEOTIDE SEQUENCE [LARGE SCALE GENOMIC DNA]</scope>
    <source>
        <strain evidence="2">ISS534</strain>
    </source>
</reference>
<dbReference type="PROSITE" id="PS50822">
    <property type="entry name" value="PIWI"/>
    <property type="match status" value="1"/>
</dbReference>
<sequence length="204" mass="22989">MKIGGINAKLLKDEVLNNYLYKNNTLVIGVDVVHPSAVETYLPSVAAVVGNVDVTVTKFKASVKIQSARQELITDFVDQFSERIMEYSDVNGSALKNIIVFRDGISKGQFKQVLEEELLALRRVCKKFASNYRPHHGIQGTSTPTRYYVLFDESNMDVNAMQLIACYLCHIYVCARAPYHFLAAFNSVQVKRLSDENKRISETS</sequence>
<dbReference type="InterPro" id="IPR003165">
    <property type="entry name" value="Piwi"/>
</dbReference>
<organism evidence="2 3">
    <name type="scientific">Trichinella spiralis</name>
    <name type="common">Trichina worm</name>
    <dbReference type="NCBI Taxonomy" id="6334"/>
    <lineage>
        <taxon>Eukaryota</taxon>
        <taxon>Metazoa</taxon>
        <taxon>Ecdysozoa</taxon>
        <taxon>Nematoda</taxon>
        <taxon>Enoplea</taxon>
        <taxon>Dorylaimia</taxon>
        <taxon>Trichinellida</taxon>
        <taxon>Trichinellidae</taxon>
        <taxon>Trichinella</taxon>
    </lineage>
</organism>